<comment type="caution">
    <text evidence="2">The sequence shown here is derived from an EMBL/GenBank/DDBJ whole genome shotgun (WGS) entry which is preliminary data.</text>
</comment>
<dbReference type="InterPro" id="IPR016174">
    <property type="entry name" value="Di-haem_cyt_TM"/>
</dbReference>
<name>A0AAE5UC83_PRIMG</name>
<dbReference type="AlphaFoldDB" id="A0AAE5UC83"/>
<feature type="transmembrane region" description="Helical" evidence="1">
    <location>
        <begin position="50"/>
        <end position="72"/>
    </location>
</feature>
<dbReference type="Proteomes" id="UP000220341">
    <property type="component" value="Unassembled WGS sequence"/>
</dbReference>
<protein>
    <submittedName>
        <fullName evidence="2">Uncharacterized protein</fullName>
    </submittedName>
</protein>
<dbReference type="SUPFAM" id="SSF81342">
    <property type="entry name" value="Transmembrane di-heme cytochromes"/>
    <property type="match status" value="1"/>
</dbReference>
<dbReference type="GO" id="GO:0022904">
    <property type="term" value="P:respiratory electron transport chain"/>
    <property type="evidence" value="ECO:0007669"/>
    <property type="project" value="InterPro"/>
</dbReference>
<keyword evidence="1" id="KW-1133">Transmembrane helix</keyword>
<accession>A0AAE5UC83</accession>
<keyword evidence="1" id="KW-0812">Transmembrane</keyword>
<organism evidence="2 3">
    <name type="scientific">Priestia megaterium</name>
    <name type="common">Bacillus megaterium</name>
    <dbReference type="NCBI Taxonomy" id="1404"/>
    <lineage>
        <taxon>Bacteria</taxon>
        <taxon>Bacillati</taxon>
        <taxon>Bacillota</taxon>
        <taxon>Bacilli</taxon>
        <taxon>Bacillales</taxon>
        <taxon>Bacillaceae</taxon>
        <taxon>Priestia</taxon>
    </lineage>
</organism>
<evidence type="ECO:0000256" key="1">
    <source>
        <dbReference type="SAM" id="Phobius"/>
    </source>
</evidence>
<evidence type="ECO:0000313" key="2">
    <source>
        <dbReference type="EMBL" id="PES38514.1"/>
    </source>
</evidence>
<dbReference type="InterPro" id="IPR027387">
    <property type="entry name" value="Cytb/b6-like_sf"/>
</dbReference>
<dbReference type="Gene3D" id="1.20.810.10">
    <property type="entry name" value="Cytochrome Bc1 Complex, Chain C"/>
    <property type="match status" value="1"/>
</dbReference>
<dbReference type="GO" id="GO:0016020">
    <property type="term" value="C:membrane"/>
    <property type="evidence" value="ECO:0007669"/>
    <property type="project" value="InterPro"/>
</dbReference>
<evidence type="ECO:0000313" key="3">
    <source>
        <dbReference type="Proteomes" id="UP000220341"/>
    </source>
</evidence>
<sequence>MKGYTVFIVSFIALLFVFQILSGLFLTLTYEPEMSGSFNSTISTVGNESVNYTFLTSIIAATISFITSKLLLKTINK</sequence>
<feature type="transmembrane region" description="Helical" evidence="1">
    <location>
        <begin position="7"/>
        <end position="30"/>
    </location>
</feature>
<dbReference type="EMBL" id="NTYW01000012">
    <property type="protein sequence ID" value="PES38514.1"/>
    <property type="molecule type" value="Genomic_DNA"/>
</dbReference>
<reference evidence="2 3" key="1">
    <citation type="submission" date="2017-09" db="EMBL/GenBank/DDBJ databases">
        <title>Large-scale bioinformatics analysis of Bacillus genomes uncovers conserved roles of natural products in bacterial physiology.</title>
        <authorList>
            <consortium name="Agbiome Team Llc"/>
            <person name="Bleich R.M."/>
            <person name="Kirk G.J."/>
            <person name="Santa Maria K.C."/>
            <person name="Allen S.E."/>
            <person name="Farag S."/>
            <person name="Shank E.A."/>
            <person name="Bowers A."/>
        </authorList>
    </citation>
    <scope>NUCLEOTIDE SEQUENCE [LARGE SCALE GENOMIC DNA]</scope>
    <source>
        <strain evidence="2 3">AFS003013</strain>
    </source>
</reference>
<keyword evidence="1" id="KW-0472">Membrane</keyword>
<proteinExistence type="predicted"/>
<gene>
    <name evidence="2" type="ORF">CN497_12080</name>
</gene>